<dbReference type="InterPro" id="IPR036709">
    <property type="entry name" value="Autotransporte_beta_dom_sf"/>
</dbReference>
<sequence>MMGNRLYPLSGLAAACWLATAAPAAELSPAGADPALVELHRQVSIAGGASYLDHDEAIGDRREHDTGWLPQVRASGGWLFDNGLFLEAGAAYSGGETDYGLSGADAPRNDRDSDNDLVSTYGKFGFSAAASDRVLITPYLSYGYQHWQRDISYGIDYSRDYDTYFLGGGVLADIGIVHNLIASIDLMGASTFANEQTLDIQAPGFRTLNVSSDNAPLARAEFSLDYLLAPHVHVFTAARYTYISRETPQQADVATAGQARADYDSDTHEVNLNAGLRLTF</sequence>
<dbReference type="InParanoid" id="A0A423PVP1"/>
<keyword evidence="1" id="KW-0732">Signal</keyword>
<organism evidence="2 3">
    <name type="scientific">Salinisphaera japonica YTM-1</name>
    <dbReference type="NCBI Taxonomy" id="1209778"/>
    <lineage>
        <taxon>Bacteria</taxon>
        <taxon>Pseudomonadati</taxon>
        <taxon>Pseudomonadota</taxon>
        <taxon>Gammaproteobacteria</taxon>
        <taxon>Salinisphaerales</taxon>
        <taxon>Salinisphaeraceae</taxon>
        <taxon>Salinisphaera</taxon>
    </lineage>
</organism>
<evidence type="ECO:0000313" key="3">
    <source>
        <dbReference type="Proteomes" id="UP000285310"/>
    </source>
</evidence>
<keyword evidence="3" id="KW-1185">Reference proteome</keyword>
<comment type="caution">
    <text evidence="2">The sequence shown here is derived from an EMBL/GenBank/DDBJ whole genome shotgun (WGS) entry which is preliminary data.</text>
</comment>
<accession>A0A423PVP1</accession>
<dbReference type="Proteomes" id="UP000285310">
    <property type="component" value="Unassembled WGS sequence"/>
</dbReference>
<gene>
    <name evidence="2" type="ORF">SAJA_06025</name>
</gene>
<evidence type="ECO:0000313" key="2">
    <source>
        <dbReference type="EMBL" id="ROO29592.1"/>
    </source>
</evidence>
<proteinExistence type="predicted"/>
<dbReference type="AlphaFoldDB" id="A0A423PVP1"/>
<dbReference type="EMBL" id="AYKG01000014">
    <property type="protein sequence ID" value="ROO29592.1"/>
    <property type="molecule type" value="Genomic_DNA"/>
</dbReference>
<dbReference type="PROSITE" id="PS51257">
    <property type="entry name" value="PROKAR_LIPOPROTEIN"/>
    <property type="match status" value="1"/>
</dbReference>
<evidence type="ECO:0000256" key="1">
    <source>
        <dbReference type="SAM" id="SignalP"/>
    </source>
</evidence>
<feature type="signal peptide" evidence="1">
    <location>
        <begin position="1"/>
        <end position="24"/>
    </location>
</feature>
<protein>
    <submittedName>
        <fullName evidence="2">Uncharacterized protein</fullName>
    </submittedName>
</protein>
<name>A0A423PVP1_9GAMM</name>
<dbReference type="OrthoDB" id="5298794at2"/>
<dbReference type="SUPFAM" id="SSF103515">
    <property type="entry name" value="Autotransporter"/>
    <property type="match status" value="1"/>
</dbReference>
<reference evidence="2 3" key="1">
    <citation type="submission" date="2013-10" db="EMBL/GenBank/DDBJ databases">
        <title>Salinisphaera japonica YTM-1 Genome Sequencing.</title>
        <authorList>
            <person name="Lai Q."/>
            <person name="Li C."/>
            <person name="Shao Z."/>
        </authorList>
    </citation>
    <scope>NUCLEOTIDE SEQUENCE [LARGE SCALE GENOMIC DNA]</scope>
    <source>
        <strain evidence="2 3">YTM-1</strain>
    </source>
</reference>
<feature type="chain" id="PRO_5019587858" evidence="1">
    <location>
        <begin position="25"/>
        <end position="280"/>
    </location>
</feature>